<organism evidence="1 2">
    <name type="scientific">Flavobacterium sediminilitoris</name>
    <dbReference type="NCBI Taxonomy" id="2024526"/>
    <lineage>
        <taxon>Bacteria</taxon>
        <taxon>Pseudomonadati</taxon>
        <taxon>Bacteroidota</taxon>
        <taxon>Flavobacteriia</taxon>
        <taxon>Flavobacteriales</taxon>
        <taxon>Flavobacteriaceae</taxon>
        <taxon>Flavobacterium</taxon>
    </lineage>
</organism>
<dbReference type="RefSeq" id="WP_246918775.1">
    <property type="nucleotide sequence ID" value="NZ_CP090145.1"/>
</dbReference>
<evidence type="ECO:0000313" key="1">
    <source>
        <dbReference type="EMBL" id="UOX35538.1"/>
    </source>
</evidence>
<keyword evidence="2" id="KW-1185">Reference proteome</keyword>
<sequence>MKKIITILALSIVLFSCSKDDEPTSQPLVKVIDKIDVKITAGNFPSNTYTTQFSYNESKEISKIEYLPNGNLQYSYTYNYQNNIPVSSMYEFPGGGDPIYEVTYGYTNDKYTSYYDTYYDTTIAFSYNQSFNAYTNTESNNRYILNENDDIISKTLSNIGNEFAYSFDTVKKGPLYNVKNKKFIPILWNGTSNSKMNELTTYPIIAIFDDNLAQNNPFVNTYDSDGFVTKSVFTLSNGSQAYEITYIYKSI</sequence>
<gene>
    <name evidence="1" type="ORF">LXD69_08440</name>
</gene>
<accession>A0ABY4HS46</accession>
<dbReference type="EMBL" id="CP090145">
    <property type="protein sequence ID" value="UOX35538.1"/>
    <property type="molecule type" value="Genomic_DNA"/>
</dbReference>
<name>A0ABY4HS46_9FLAO</name>
<reference evidence="1" key="1">
    <citation type="submission" date="2021-12" db="EMBL/GenBank/DDBJ databases">
        <authorList>
            <person name="Cha I.-T."/>
            <person name="Lee K.-E."/>
            <person name="Park S.-J."/>
        </authorList>
    </citation>
    <scope>NUCLEOTIDE SEQUENCE</scope>
    <source>
        <strain evidence="1">YSM-43</strain>
    </source>
</reference>
<reference evidence="1" key="2">
    <citation type="submission" date="2022-04" db="EMBL/GenBank/DDBJ databases">
        <title>Complete Genome Sequence of Flavobacterium sediminilitoris YSM-43, Isolated from a Tidal Sediment.</title>
        <authorList>
            <person name="Lee P.A."/>
        </authorList>
    </citation>
    <scope>NUCLEOTIDE SEQUENCE</scope>
    <source>
        <strain evidence="1">YSM-43</strain>
    </source>
</reference>
<dbReference type="Proteomes" id="UP000830454">
    <property type="component" value="Chromosome"/>
</dbReference>
<evidence type="ECO:0000313" key="2">
    <source>
        <dbReference type="Proteomes" id="UP000830454"/>
    </source>
</evidence>
<evidence type="ECO:0008006" key="3">
    <source>
        <dbReference type="Google" id="ProtNLM"/>
    </source>
</evidence>
<dbReference type="PROSITE" id="PS51257">
    <property type="entry name" value="PROKAR_LIPOPROTEIN"/>
    <property type="match status" value="1"/>
</dbReference>
<protein>
    <recommendedName>
        <fullName evidence="3">YD repeat-containing protein</fullName>
    </recommendedName>
</protein>
<proteinExistence type="predicted"/>